<keyword evidence="3" id="KW-1185">Reference proteome</keyword>
<dbReference type="Proteomes" id="UP001595548">
    <property type="component" value="Unassembled WGS sequence"/>
</dbReference>
<accession>A0ABV7HPH2</accession>
<comment type="caution">
    <text evidence="2">The sequence shown here is derived from an EMBL/GenBank/DDBJ whole genome shotgun (WGS) entry which is preliminary data.</text>
</comment>
<gene>
    <name evidence="2" type="ORF">ACFOEB_04400</name>
</gene>
<dbReference type="EMBL" id="JBHRTL010000004">
    <property type="protein sequence ID" value="MFC3154435.1"/>
    <property type="molecule type" value="Genomic_DNA"/>
</dbReference>
<evidence type="ECO:0000313" key="2">
    <source>
        <dbReference type="EMBL" id="MFC3154435.1"/>
    </source>
</evidence>
<sequence>MSEDFILTLEAKLDELIRQCGRLQQENAELKARESEWQQERVRLVEKNELARSRVEAMITRLKSLEAQ</sequence>
<proteinExistence type="predicted"/>
<dbReference type="NCBIfam" id="TIGR02449">
    <property type="entry name" value="TIGR02449 family protein"/>
    <property type="match status" value="1"/>
</dbReference>
<dbReference type="RefSeq" id="WP_382414677.1">
    <property type="nucleotide sequence ID" value="NZ_AP031500.1"/>
</dbReference>
<dbReference type="InterPro" id="IPR012662">
    <property type="entry name" value="CHP02449"/>
</dbReference>
<evidence type="ECO:0000313" key="3">
    <source>
        <dbReference type="Proteomes" id="UP001595548"/>
    </source>
</evidence>
<feature type="coiled-coil region" evidence="1">
    <location>
        <begin position="6"/>
        <end position="68"/>
    </location>
</feature>
<reference evidence="3" key="1">
    <citation type="journal article" date="2019" name="Int. J. Syst. Evol. Microbiol.">
        <title>The Global Catalogue of Microorganisms (GCM) 10K type strain sequencing project: providing services to taxonomists for standard genome sequencing and annotation.</title>
        <authorList>
            <consortium name="The Broad Institute Genomics Platform"/>
            <consortium name="The Broad Institute Genome Sequencing Center for Infectious Disease"/>
            <person name="Wu L."/>
            <person name="Ma J."/>
        </authorList>
    </citation>
    <scope>NUCLEOTIDE SEQUENCE [LARGE SCALE GENOMIC DNA]</scope>
    <source>
        <strain evidence="3">KCTC 52141</strain>
    </source>
</reference>
<protein>
    <submittedName>
        <fullName evidence="2">TIGR02449 family protein</fullName>
    </submittedName>
</protein>
<organism evidence="2 3">
    <name type="scientific">Gilvimarinus japonicus</name>
    <dbReference type="NCBI Taxonomy" id="1796469"/>
    <lineage>
        <taxon>Bacteria</taxon>
        <taxon>Pseudomonadati</taxon>
        <taxon>Pseudomonadota</taxon>
        <taxon>Gammaproteobacteria</taxon>
        <taxon>Cellvibrionales</taxon>
        <taxon>Cellvibrionaceae</taxon>
        <taxon>Gilvimarinus</taxon>
    </lineage>
</organism>
<name>A0ABV7HPH2_9GAMM</name>
<keyword evidence="1" id="KW-0175">Coiled coil</keyword>
<evidence type="ECO:0000256" key="1">
    <source>
        <dbReference type="SAM" id="Coils"/>
    </source>
</evidence>